<protein>
    <submittedName>
        <fullName evidence="1">Uncharacterized protein</fullName>
    </submittedName>
</protein>
<evidence type="ECO:0000313" key="2">
    <source>
        <dbReference type="Proteomes" id="UP001218218"/>
    </source>
</evidence>
<sequence length="153" mass="16446">MGCASTAQGILHAPPGRPVDRGWVRTAQGPRKRALWGVKSHKTGCVSAAPGNTICPLGKPEDRGWIGTAQGPEKGPCFCVLGCLLALLLIYGIAPEPLSPAVFQLAVNNFDLWSLIPECVRQWFLSLQDLLEAWKSMGPEGDLAPLVPFCHFS</sequence>
<gene>
    <name evidence="1" type="ORF">DFH08DRAFT_823180</name>
</gene>
<accession>A0AAD7ECE7</accession>
<name>A0AAD7ECE7_9AGAR</name>
<comment type="caution">
    <text evidence="1">The sequence shown here is derived from an EMBL/GenBank/DDBJ whole genome shotgun (WGS) entry which is preliminary data.</text>
</comment>
<dbReference type="AlphaFoldDB" id="A0AAD7ECE7"/>
<keyword evidence="2" id="KW-1185">Reference proteome</keyword>
<organism evidence="1 2">
    <name type="scientific">Mycena albidolilacea</name>
    <dbReference type="NCBI Taxonomy" id="1033008"/>
    <lineage>
        <taxon>Eukaryota</taxon>
        <taxon>Fungi</taxon>
        <taxon>Dikarya</taxon>
        <taxon>Basidiomycota</taxon>
        <taxon>Agaricomycotina</taxon>
        <taxon>Agaricomycetes</taxon>
        <taxon>Agaricomycetidae</taxon>
        <taxon>Agaricales</taxon>
        <taxon>Marasmiineae</taxon>
        <taxon>Mycenaceae</taxon>
        <taxon>Mycena</taxon>
    </lineage>
</organism>
<proteinExistence type="predicted"/>
<dbReference type="EMBL" id="JARIHO010000079">
    <property type="protein sequence ID" value="KAJ7310146.1"/>
    <property type="molecule type" value="Genomic_DNA"/>
</dbReference>
<reference evidence="1" key="1">
    <citation type="submission" date="2023-03" db="EMBL/GenBank/DDBJ databases">
        <title>Massive genome expansion in bonnet fungi (Mycena s.s.) driven by repeated elements and novel gene families across ecological guilds.</title>
        <authorList>
            <consortium name="Lawrence Berkeley National Laboratory"/>
            <person name="Harder C.B."/>
            <person name="Miyauchi S."/>
            <person name="Viragh M."/>
            <person name="Kuo A."/>
            <person name="Thoen E."/>
            <person name="Andreopoulos B."/>
            <person name="Lu D."/>
            <person name="Skrede I."/>
            <person name="Drula E."/>
            <person name="Henrissat B."/>
            <person name="Morin E."/>
            <person name="Kohler A."/>
            <person name="Barry K."/>
            <person name="LaButti K."/>
            <person name="Morin E."/>
            <person name="Salamov A."/>
            <person name="Lipzen A."/>
            <person name="Mereny Z."/>
            <person name="Hegedus B."/>
            <person name="Baldrian P."/>
            <person name="Stursova M."/>
            <person name="Weitz H."/>
            <person name="Taylor A."/>
            <person name="Grigoriev I.V."/>
            <person name="Nagy L.G."/>
            <person name="Martin F."/>
            <person name="Kauserud H."/>
        </authorList>
    </citation>
    <scope>NUCLEOTIDE SEQUENCE</scope>
    <source>
        <strain evidence="1">CBHHK002</strain>
    </source>
</reference>
<evidence type="ECO:0000313" key="1">
    <source>
        <dbReference type="EMBL" id="KAJ7310146.1"/>
    </source>
</evidence>
<dbReference type="Proteomes" id="UP001218218">
    <property type="component" value="Unassembled WGS sequence"/>
</dbReference>